<evidence type="ECO:0000313" key="5">
    <source>
        <dbReference type="Proteomes" id="UP000094313"/>
    </source>
</evidence>
<sequence length="122" mass="13954">MNTPKPRIYVVEDNYDIGFVLELFLNEEGFEVKLLPTAKEFKKAVKQELPDLFLLDVMLPDGNGIDLCHQIKKDPRSKRLPILIMSAQENADAAKNCEAEDFIAKPFDLFGLLHKIRQNLPN</sequence>
<evidence type="ECO:0000259" key="3">
    <source>
        <dbReference type="PROSITE" id="PS50110"/>
    </source>
</evidence>
<dbReference type="KEGG" id="psty:BFS30_20650"/>
<evidence type="ECO:0000313" key="4">
    <source>
        <dbReference type="EMBL" id="AOM79368.1"/>
    </source>
</evidence>
<protein>
    <recommendedName>
        <fullName evidence="3">Response regulatory domain-containing protein</fullName>
    </recommendedName>
</protein>
<dbReference type="PANTHER" id="PTHR44591">
    <property type="entry name" value="STRESS RESPONSE REGULATOR PROTEIN 1"/>
    <property type="match status" value="1"/>
</dbReference>
<evidence type="ECO:0000256" key="1">
    <source>
        <dbReference type="ARBA" id="ARBA00022553"/>
    </source>
</evidence>
<name>A0A1D7QL17_9SPHI</name>
<dbReference type="RefSeq" id="WP_069381031.1">
    <property type="nucleotide sequence ID" value="NZ_CP017141.1"/>
</dbReference>
<dbReference type="GO" id="GO:0000160">
    <property type="term" value="P:phosphorelay signal transduction system"/>
    <property type="evidence" value="ECO:0007669"/>
    <property type="project" value="InterPro"/>
</dbReference>
<keyword evidence="1 2" id="KW-0597">Phosphoprotein</keyword>
<accession>A0A1D7QL17</accession>
<keyword evidence="5" id="KW-1185">Reference proteome</keyword>
<feature type="modified residue" description="4-aspartylphosphate" evidence="2">
    <location>
        <position position="56"/>
    </location>
</feature>
<dbReference type="Pfam" id="PF00072">
    <property type="entry name" value="Response_reg"/>
    <property type="match status" value="1"/>
</dbReference>
<proteinExistence type="predicted"/>
<dbReference type="PANTHER" id="PTHR44591:SF3">
    <property type="entry name" value="RESPONSE REGULATORY DOMAIN-CONTAINING PROTEIN"/>
    <property type="match status" value="1"/>
</dbReference>
<dbReference type="InterPro" id="IPR050595">
    <property type="entry name" value="Bact_response_regulator"/>
</dbReference>
<dbReference type="InterPro" id="IPR001789">
    <property type="entry name" value="Sig_transdc_resp-reg_receiver"/>
</dbReference>
<dbReference type="EMBL" id="CP017141">
    <property type="protein sequence ID" value="AOM79368.1"/>
    <property type="molecule type" value="Genomic_DNA"/>
</dbReference>
<feature type="domain" description="Response regulatory" evidence="3">
    <location>
        <begin position="7"/>
        <end position="120"/>
    </location>
</feature>
<dbReference type="InterPro" id="IPR011006">
    <property type="entry name" value="CheY-like_superfamily"/>
</dbReference>
<dbReference type="PROSITE" id="PS50110">
    <property type="entry name" value="RESPONSE_REGULATORY"/>
    <property type="match status" value="1"/>
</dbReference>
<dbReference type="AlphaFoldDB" id="A0A1D7QL17"/>
<dbReference type="SMART" id="SM00448">
    <property type="entry name" value="REC"/>
    <property type="match status" value="1"/>
</dbReference>
<dbReference type="CDD" id="cd17574">
    <property type="entry name" value="REC_OmpR"/>
    <property type="match status" value="1"/>
</dbReference>
<dbReference type="OrthoDB" id="5432534at2"/>
<evidence type="ECO:0000256" key="2">
    <source>
        <dbReference type="PROSITE-ProRule" id="PRU00169"/>
    </source>
</evidence>
<dbReference type="Gene3D" id="3.40.50.2300">
    <property type="match status" value="1"/>
</dbReference>
<dbReference type="Proteomes" id="UP000094313">
    <property type="component" value="Chromosome"/>
</dbReference>
<organism evidence="4 5">
    <name type="scientific">Pedobacter steynii</name>
    <dbReference type="NCBI Taxonomy" id="430522"/>
    <lineage>
        <taxon>Bacteria</taxon>
        <taxon>Pseudomonadati</taxon>
        <taxon>Bacteroidota</taxon>
        <taxon>Sphingobacteriia</taxon>
        <taxon>Sphingobacteriales</taxon>
        <taxon>Sphingobacteriaceae</taxon>
        <taxon>Pedobacter</taxon>
    </lineage>
</organism>
<dbReference type="SUPFAM" id="SSF52172">
    <property type="entry name" value="CheY-like"/>
    <property type="match status" value="1"/>
</dbReference>
<gene>
    <name evidence="4" type="ORF">BFS30_20650</name>
</gene>
<reference evidence="4 5" key="1">
    <citation type="submission" date="2016-08" db="EMBL/GenBank/DDBJ databases">
        <authorList>
            <person name="Seilhamer J.J."/>
        </authorList>
    </citation>
    <scope>NUCLEOTIDE SEQUENCE [LARGE SCALE GENOMIC DNA]</scope>
    <source>
        <strain evidence="4 5">DX4</strain>
    </source>
</reference>